<dbReference type="STRING" id="1005944.SAMN05192576_2172"/>
<sequence>MTKPRDSTFPMRFKRPQTKEALKRLAAAQGTSMTEVAERAIEHEVALLGADMERRLTEALEVVRTYNQAGQGDVEDWIDAVAVGEESGLDPMRDVANTAGVAARTQDESTLDDPFGVLAAFARR</sequence>
<dbReference type="RefSeq" id="WP_091024642.1">
    <property type="nucleotide sequence ID" value="NZ_BKAE01000023.1"/>
</dbReference>
<reference evidence="1 2" key="1">
    <citation type="submission" date="2016-10" db="EMBL/GenBank/DDBJ databases">
        <authorList>
            <person name="de Groot N.N."/>
        </authorList>
    </citation>
    <scope>NUCLEOTIDE SEQUENCE [LARGE SCALE GENOMIC DNA]</scope>
    <source>
        <strain evidence="1 2">CGMCC 1.11147</strain>
    </source>
</reference>
<dbReference type="EMBL" id="FNIC01000003">
    <property type="protein sequence ID" value="SDN46546.1"/>
    <property type="molecule type" value="Genomic_DNA"/>
</dbReference>
<evidence type="ECO:0000313" key="1">
    <source>
        <dbReference type="EMBL" id="SDN46546.1"/>
    </source>
</evidence>
<dbReference type="AlphaFoldDB" id="A0A1H0BLK4"/>
<organism evidence="1 2">
    <name type="scientific">Nocardioides szechwanensis</name>
    <dbReference type="NCBI Taxonomy" id="1005944"/>
    <lineage>
        <taxon>Bacteria</taxon>
        <taxon>Bacillati</taxon>
        <taxon>Actinomycetota</taxon>
        <taxon>Actinomycetes</taxon>
        <taxon>Propionibacteriales</taxon>
        <taxon>Nocardioidaceae</taxon>
        <taxon>Nocardioides</taxon>
    </lineage>
</organism>
<keyword evidence="2" id="KW-1185">Reference proteome</keyword>
<accession>A0A1H0BLK4</accession>
<protein>
    <submittedName>
        <fullName evidence="1">Ribbon-helix-helix protein, copG family</fullName>
    </submittedName>
</protein>
<evidence type="ECO:0000313" key="2">
    <source>
        <dbReference type="Proteomes" id="UP000199004"/>
    </source>
</evidence>
<name>A0A1H0BLK4_9ACTN</name>
<dbReference type="Proteomes" id="UP000199004">
    <property type="component" value="Unassembled WGS sequence"/>
</dbReference>
<proteinExistence type="predicted"/>
<gene>
    <name evidence="1" type="ORF">SAMN05192576_2172</name>
</gene>